<dbReference type="InterPro" id="IPR007948">
    <property type="entry name" value="DUF736"/>
</dbReference>
<dbReference type="Pfam" id="PF05284">
    <property type="entry name" value="DUF736"/>
    <property type="match status" value="1"/>
</dbReference>
<organism evidence="1 2">
    <name type="scientific">Blastomonas fulva</name>
    <dbReference type="NCBI Taxonomy" id="1550728"/>
    <lineage>
        <taxon>Bacteria</taxon>
        <taxon>Pseudomonadati</taxon>
        <taxon>Pseudomonadota</taxon>
        <taxon>Alphaproteobacteria</taxon>
        <taxon>Sphingomonadales</taxon>
        <taxon>Sphingomonadaceae</taxon>
        <taxon>Blastomonas</taxon>
    </lineage>
</organism>
<protein>
    <recommendedName>
        <fullName evidence="3">DUF736 domain-containing protein</fullName>
    </recommendedName>
</protein>
<proteinExistence type="predicted"/>
<reference evidence="1 2" key="1">
    <citation type="submission" date="2017-03" db="EMBL/GenBank/DDBJ databases">
        <title>Complete genome sequence of Blastomonas fulva degrading microcsystin LR.</title>
        <authorList>
            <person name="Lee H.-g."/>
            <person name="Jin L."/>
            <person name="oh H.-M."/>
        </authorList>
    </citation>
    <scope>NUCLEOTIDE SEQUENCE [LARGE SCALE GENOMIC DNA]</scope>
    <source>
        <strain evidence="1 2">T2</strain>
    </source>
</reference>
<dbReference type="RefSeq" id="WP_117351193.1">
    <property type="nucleotide sequence ID" value="NZ_CP020083.1"/>
</dbReference>
<evidence type="ECO:0000313" key="1">
    <source>
        <dbReference type="EMBL" id="ASR50244.1"/>
    </source>
</evidence>
<evidence type="ECO:0008006" key="3">
    <source>
        <dbReference type="Google" id="ProtNLM"/>
    </source>
</evidence>
<dbReference type="Proteomes" id="UP000258016">
    <property type="component" value="Chromosome"/>
</dbReference>
<dbReference type="EMBL" id="CP020083">
    <property type="protein sequence ID" value="ASR50244.1"/>
    <property type="molecule type" value="Genomic_DNA"/>
</dbReference>
<accession>A0ABM6M386</accession>
<dbReference type="GeneID" id="303484173"/>
<name>A0ABM6M386_9SPHN</name>
<keyword evidence="2" id="KW-1185">Reference proteome</keyword>
<sequence>MIIGSFEFTQDRYSGRLCTLALDAQVTLVPAEMNESENTPEWRVLRGDADTGVEIGAGWNRTGKRVGNYVALQVDDPGFVQPLRAILIRAGTGDDVWNLLWSRSKTRDPR</sequence>
<gene>
    <name evidence="1" type="ORF">B5J99_01120</name>
</gene>
<evidence type="ECO:0000313" key="2">
    <source>
        <dbReference type="Proteomes" id="UP000258016"/>
    </source>
</evidence>